<proteinExistence type="predicted"/>
<sequence length="423" mass="47672">MLFRSVYLIKSSRIGFSQGLLQYTTKATKRPNVWVVTDGGIESTLQAVTVGKRLGEFNVKTIQSSQFIRVLPMVLQKYIVDWGTKRNMTTTKSLPWYLSGDSTEAGPPPDYVVCSGNNAVPGALQVAQSYPPKQVFSVFLGFTNLPFIHFDQVVIPKYEANVKMAKLGPLVIQKNCIVTEVPLLDTALLPLTGKSKQLCDDLLHAFSTKEKKDTTVVVIGGHTSQCRWYSEDAVNLVHNMKKMVTHLGSNLLVIFTEKTPLSIKQTITNTISKSIPEHDTKVVTWDTTQEGLTSLERIEAYDNLIHKASRVVVTADLDYATAHATMKRKPVYVTFGGQCRGHLLQFQRWLRDQRLTRKLRLDRKHKPSHHPKQQPLVDPYSYLGHHPSFAVAAKVFAPATMDHVIHELETIRQEKITGKRRQD</sequence>
<dbReference type="OMA" id="VTFGGQC"/>
<dbReference type="Pfam" id="PF06258">
    <property type="entry name" value="Mito_fiss_Elm1"/>
    <property type="match status" value="1"/>
</dbReference>
<keyword evidence="2" id="KW-1185">Reference proteome</keyword>
<dbReference type="EMBL" id="LT554349">
    <property type="protein sequence ID" value="SAM04100.1"/>
    <property type="molecule type" value="Genomic_DNA"/>
</dbReference>
<organism evidence="1">
    <name type="scientific">Absidia glauca</name>
    <name type="common">Pin mould</name>
    <dbReference type="NCBI Taxonomy" id="4829"/>
    <lineage>
        <taxon>Eukaryota</taxon>
        <taxon>Fungi</taxon>
        <taxon>Fungi incertae sedis</taxon>
        <taxon>Mucoromycota</taxon>
        <taxon>Mucoromycotina</taxon>
        <taxon>Mucoromycetes</taxon>
        <taxon>Mucorales</taxon>
        <taxon>Cunninghamellaceae</taxon>
        <taxon>Absidia</taxon>
    </lineage>
</organism>
<dbReference type="OrthoDB" id="1856981at2759"/>
<evidence type="ECO:0000313" key="2">
    <source>
        <dbReference type="Proteomes" id="UP000078561"/>
    </source>
</evidence>
<dbReference type="AlphaFoldDB" id="A0A168QAL6"/>
<dbReference type="Proteomes" id="UP000078561">
    <property type="component" value="Unassembled WGS sequence"/>
</dbReference>
<gene>
    <name evidence="1" type="primary">ABSGL_09960.1 scaffold 11783</name>
</gene>
<accession>A0A168QAL6</accession>
<dbReference type="InterPro" id="IPR009367">
    <property type="entry name" value="Elm1-like"/>
</dbReference>
<name>A0A168QAL6_ABSGL</name>
<dbReference type="InParanoid" id="A0A168QAL6"/>
<protein>
    <recommendedName>
        <fullName evidence="3">Mitochondrial fission protein ELM1</fullName>
    </recommendedName>
</protein>
<reference evidence="1" key="1">
    <citation type="submission" date="2016-04" db="EMBL/GenBank/DDBJ databases">
        <authorList>
            <person name="Evans L.H."/>
            <person name="Alamgir A."/>
            <person name="Owens N."/>
            <person name="Weber N.D."/>
            <person name="Virtaneva K."/>
            <person name="Barbian K."/>
            <person name="Babar A."/>
            <person name="Rosenke K."/>
        </authorList>
    </citation>
    <scope>NUCLEOTIDE SEQUENCE [LARGE SCALE GENOMIC DNA]</scope>
    <source>
        <strain evidence="1">CBS 101.48</strain>
    </source>
</reference>
<evidence type="ECO:0008006" key="3">
    <source>
        <dbReference type="Google" id="ProtNLM"/>
    </source>
</evidence>
<evidence type="ECO:0000313" key="1">
    <source>
        <dbReference type="EMBL" id="SAM04100.1"/>
    </source>
</evidence>